<dbReference type="RefSeq" id="WP_036531748.1">
    <property type="nucleotide sequence ID" value="NZ_JJML01000011.1"/>
</dbReference>
<accession>A0A098TLS0</accession>
<sequence length="166" mass="19472">MQLKTTWQLGSSNPENAENLATIQKWWASLNGQEIYWQQRLLSATIPVPELNWEHQRFDETFLVTQPEIRGITLYWRKPQGTQERNTTPSKLALDTVQQQLYIYPQSQSEVVIRVQLPQVRYQTITLDNPQWEHQQTDTTQSLILRDTAQKLIVAVNFSPENFPHV</sequence>
<organism evidence="1 2">
    <name type="scientific">Neosynechococcus sphagnicola sy1</name>
    <dbReference type="NCBI Taxonomy" id="1497020"/>
    <lineage>
        <taxon>Bacteria</taxon>
        <taxon>Bacillati</taxon>
        <taxon>Cyanobacteriota</taxon>
        <taxon>Cyanophyceae</taxon>
        <taxon>Neosynechococcales</taxon>
        <taxon>Neosynechococcaceae</taxon>
        <taxon>Neosynechococcus</taxon>
    </lineage>
</organism>
<dbReference type="Proteomes" id="UP000030170">
    <property type="component" value="Unassembled WGS sequence"/>
</dbReference>
<name>A0A098TLS0_9CYAN</name>
<protein>
    <submittedName>
        <fullName evidence="1">Uncharacterized protein</fullName>
    </submittedName>
</protein>
<evidence type="ECO:0000313" key="1">
    <source>
        <dbReference type="EMBL" id="KGF73255.1"/>
    </source>
</evidence>
<dbReference type="AlphaFoldDB" id="A0A098TLS0"/>
<reference evidence="1 2" key="1">
    <citation type="journal article" date="2014" name="Mol. Ecol.">
        <title>Evolution of Synechococcus.</title>
        <authorList>
            <person name="Dvorak P."/>
            <person name="Casamatta D."/>
            <person name="Hasler P."/>
            <person name="Poulickova A."/>
            <person name="Ondrej V."/>
            <person name="Sanges R."/>
        </authorList>
    </citation>
    <scope>NUCLEOTIDE SEQUENCE [LARGE SCALE GENOMIC DNA]</scope>
    <source>
        <strain evidence="1 2">CAUP A 1101</strain>
    </source>
</reference>
<proteinExistence type="predicted"/>
<comment type="caution">
    <text evidence="1">The sequence shown here is derived from an EMBL/GenBank/DDBJ whole genome shotgun (WGS) entry which is preliminary data.</text>
</comment>
<dbReference type="EMBL" id="JJML01000011">
    <property type="protein sequence ID" value="KGF73255.1"/>
    <property type="molecule type" value="Genomic_DNA"/>
</dbReference>
<gene>
    <name evidence="1" type="ORF">DO97_00895</name>
</gene>
<dbReference type="OrthoDB" id="422984at2"/>
<keyword evidence="2" id="KW-1185">Reference proteome</keyword>
<evidence type="ECO:0000313" key="2">
    <source>
        <dbReference type="Proteomes" id="UP000030170"/>
    </source>
</evidence>